<protein>
    <submittedName>
        <fullName evidence="6">TetR/AcrR family transcriptional regulator</fullName>
    </submittedName>
</protein>
<name>A0ABV9YKF1_9PSEU</name>
<accession>A0ABV9YKF1</accession>
<evidence type="ECO:0000313" key="6">
    <source>
        <dbReference type="EMBL" id="MFC5063345.1"/>
    </source>
</evidence>
<comment type="caution">
    <text evidence="6">The sequence shown here is derived from an EMBL/GenBank/DDBJ whole genome shotgun (WGS) entry which is preliminary data.</text>
</comment>
<evidence type="ECO:0000256" key="3">
    <source>
        <dbReference type="ARBA" id="ARBA00023163"/>
    </source>
</evidence>
<evidence type="ECO:0000256" key="1">
    <source>
        <dbReference type="ARBA" id="ARBA00023015"/>
    </source>
</evidence>
<dbReference type="Gene3D" id="1.10.357.10">
    <property type="entry name" value="Tetracycline Repressor, domain 2"/>
    <property type="match status" value="1"/>
</dbReference>
<keyword evidence="7" id="KW-1185">Reference proteome</keyword>
<proteinExistence type="predicted"/>
<evidence type="ECO:0000256" key="4">
    <source>
        <dbReference type="PROSITE-ProRule" id="PRU00335"/>
    </source>
</evidence>
<feature type="DNA-binding region" description="H-T-H motif" evidence="4">
    <location>
        <begin position="38"/>
        <end position="57"/>
    </location>
</feature>
<dbReference type="SUPFAM" id="SSF48498">
    <property type="entry name" value="Tetracyclin repressor-like, C-terminal domain"/>
    <property type="match status" value="1"/>
</dbReference>
<dbReference type="InterPro" id="IPR001647">
    <property type="entry name" value="HTH_TetR"/>
</dbReference>
<organism evidence="6 7">
    <name type="scientific">Actinomycetospora atypica</name>
    <dbReference type="NCBI Taxonomy" id="1290095"/>
    <lineage>
        <taxon>Bacteria</taxon>
        <taxon>Bacillati</taxon>
        <taxon>Actinomycetota</taxon>
        <taxon>Actinomycetes</taxon>
        <taxon>Pseudonocardiales</taxon>
        <taxon>Pseudonocardiaceae</taxon>
        <taxon>Actinomycetospora</taxon>
    </lineage>
</organism>
<dbReference type="InterPro" id="IPR050109">
    <property type="entry name" value="HTH-type_TetR-like_transc_reg"/>
</dbReference>
<feature type="domain" description="HTH tetR-type" evidence="5">
    <location>
        <begin position="15"/>
        <end position="75"/>
    </location>
</feature>
<evidence type="ECO:0000313" key="7">
    <source>
        <dbReference type="Proteomes" id="UP001595947"/>
    </source>
</evidence>
<dbReference type="EMBL" id="JBHSIV010000013">
    <property type="protein sequence ID" value="MFC5063345.1"/>
    <property type="molecule type" value="Genomic_DNA"/>
</dbReference>
<dbReference type="PANTHER" id="PTHR30055">
    <property type="entry name" value="HTH-TYPE TRANSCRIPTIONAL REGULATOR RUTR"/>
    <property type="match status" value="1"/>
</dbReference>
<dbReference type="PRINTS" id="PR00455">
    <property type="entry name" value="HTHTETR"/>
</dbReference>
<keyword evidence="3" id="KW-0804">Transcription</keyword>
<dbReference type="RefSeq" id="WP_378036694.1">
    <property type="nucleotide sequence ID" value="NZ_JBHSIV010000013.1"/>
</dbReference>
<dbReference type="PROSITE" id="PS50977">
    <property type="entry name" value="HTH_TETR_2"/>
    <property type="match status" value="1"/>
</dbReference>
<evidence type="ECO:0000259" key="5">
    <source>
        <dbReference type="PROSITE" id="PS50977"/>
    </source>
</evidence>
<evidence type="ECO:0000256" key="2">
    <source>
        <dbReference type="ARBA" id="ARBA00023125"/>
    </source>
</evidence>
<dbReference type="SUPFAM" id="SSF46689">
    <property type="entry name" value="Homeodomain-like"/>
    <property type="match status" value="1"/>
</dbReference>
<dbReference type="InterPro" id="IPR036271">
    <property type="entry name" value="Tet_transcr_reg_TetR-rel_C_sf"/>
</dbReference>
<dbReference type="PANTHER" id="PTHR30055:SF234">
    <property type="entry name" value="HTH-TYPE TRANSCRIPTIONAL REGULATOR BETI"/>
    <property type="match status" value="1"/>
</dbReference>
<sequence>MAGSPRVDGRSLRYQHRRPELLAAALEYVLEHGPGDLSLRSMAGELGVSHATLLRHFVTKEALLTAVFEHLREQTIAELENDDELRAAAPVEKLRLMWQRLCRPRRRRQFVVLAETYGLARREPERYRAGLEATVYDWLALVEQGLADEAMSGDDARVAATMILAQIRGLQLDLAATGDHERVDRAFELFVSGLGRANPSSGTRR</sequence>
<keyword evidence="2 4" id="KW-0238">DNA-binding</keyword>
<dbReference type="InterPro" id="IPR009057">
    <property type="entry name" value="Homeodomain-like_sf"/>
</dbReference>
<keyword evidence="1" id="KW-0805">Transcription regulation</keyword>
<reference evidence="7" key="1">
    <citation type="journal article" date="2019" name="Int. J. Syst. Evol. Microbiol.">
        <title>The Global Catalogue of Microorganisms (GCM) 10K type strain sequencing project: providing services to taxonomists for standard genome sequencing and annotation.</title>
        <authorList>
            <consortium name="The Broad Institute Genomics Platform"/>
            <consortium name="The Broad Institute Genome Sequencing Center for Infectious Disease"/>
            <person name="Wu L."/>
            <person name="Ma J."/>
        </authorList>
    </citation>
    <scope>NUCLEOTIDE SEQUENCE [LARGE SCALE GENOMIC DNA]</scope>
    <source>
        <strain evidence="7">CGMCC 4.7093</strain>
    </source>
</reference>
<dbReference type="Pfam" id="PF00440">
    <property type="entry name" value="TetR_N"/>
    <property type="match status" value="1"/>
</dbReference>
<gene>
    <name evidence="6" type="ORF">ACFPBZ_14085</name>
</gene>
<dbReference type="Proteomes" id="UP001595947">
    <property type="component" value="Unassembled WGS sequence"/>
</dbReference>